<keyword evidence="1" id="KW-0175">Coiled coil</keyword>
<feature type="coiled-coil region" evidence="1">
    <location>
        <begin position="84"/>
        <end position="111"/>
    </location>
</feature>
<protein>
    <submittedName>
        <fullName evidence="2">Uncharacterized protein</fullName>
    </submittedName>
</protein>
<evidence type="ECO:0000313" key="3">
    <source>
        <dbReference type="Proteomes" id="UP001165060"/>
    </source>
</evidence>
<accession>A0ABQ6MQD1</accession>
<feature type="coiled-coil region" evidence="1">
    <location>
        <begin position="155"/>
        <end position="203"/>
    </location>
</feature>
<comment type="caution">
    <text evidence="2">The sequence shown here is derived from an EMBL/GenBank/DDBJ whole genome shotgun (WGS) entry which is preliminary data.</text>
</comment>
<dbReference type="Proteomes" id="UP001165060">
    <property type="component" value="Unassembled WGS sequence"/>
</dbReference>
<name>A0ABQ6MQD1_9STRA</name>
<gene>
    <name evidence="2" type="ORF">TeGR_g7225</name>
</gene>
<keyword evidence="3" id="KW-1185">Reference proteome</keyword>
<evidence type="ECO:0000313" key="2">
    <source>
        <dbReference type="EMBL" id="GMI30823.1"/>
    </source>
</evidence>
<reference evidence="2 3" key="1">
    <citation type="journal article" date="2023" name="Commun. Biol.">
        <title>Genome analysis of Parmales, the sister group of diatoms, reveals the evolutionary specialization of diatoms from phago-mixotrophs to photoautotrophs.</title>
        <authorList>
            <person name="Ban H."/>
            <person name="Sato S."/>
            <person name="Yoshikawa S."/>
            <person name="Yamada K."/>
            <person name="Nakamura Y."/>
            <person name="Ichinomiya M."/>
            <person name="Sato N."/>
            <person name="Blanc-Mathieu R."/>
            <person name="Endo H."/>
            <person name="Kuwata A."/>
            <person name="Ogata H."/>
        </authorList>
    </citation>
    <scope>NUCLEOTIDE SEQUENCE [LARGE SCALE GENOMIC DNA]</scope>
</reference>
<organism evidence="2 3">
    <name type="scientific">Tetraparma gracilis</name>
    <dbReference type="NCBI Taxonomy" id="2962635"/>
    <lineage>
        <taxon>Eukaryota</taxon>
        <taxon>Sar</taxon>
        <taxon>Stramenopiles</taxon>
        <taxon>Ochrophyta</taxon>
        <taxon>Bolidophyceae</taxon>
        <taxon>Parmales</taxon>
        <taxon>Triparmaceae</taxon>
        <taxon>Tetraparma</taxon>
    </lineage>
</organism>
<evidence type="ECO:0000256" key="1">
    <source>
        <dbReference type="SAM" id="Coils"/>
    </source>
</evidence>
<proteinExistence type="predicted"/>
<sequence>MYYTPGLAQTLQSIAADDDDLFQSECKDLLAKITPGAATPLLAPPPLASPAAPAPPAVAEDMSNVLQRLDDIQRDVRGQPGAELAKLRSENGDLQRKNAQLQARMEGFERLIGGSAPPPVIDMSCDGGASVTPTPGKRSALSLLAEEREAGGRALKKVKKEKADAEDALEDTQDLNRDLSLFQDQKMSEIDVLKARIRELEGAL</sequence>
<dbReference type="EMBL" id="BRYB01000479">
    <property type="protein sequence ID" value="GMI30823.1"/>
    <property type="molecule type" value="Genomic_DNA"/>
</dbReference>